<feature type="region of interest" description="Disordered" evidence="1">
    <location>
        <begin position="50"/>
        <end position="103"/>
    </location>
</feature>
<reference evidence="2 4" key="1">
    <citation type="journal article" date="2005" name="Nature">
        <title>The map-based sequence of the rice genome.</title>
        <authorList>
            <consortium name="International rice genome sequencing project (IRGSP)"/>
            <person name="Matsumoto T."/>
            <person name="Wu J."/>
            <person name="Kanamori H."/>
            <person name="Katayose Y."/>
            <person name="Fujisawa M."/>
            <person name="Namiki N."/>
            <person name="Mizuno H."/>
            <person name="Yamamoto K."/>
            <person name="Antonio B.A."/>
            <person name="Baba T."/>
            <person name="Sakata K."/>
            <person name="Nagamura Y."/>
            <person name="Aoki H."/>
            <person name="Arikawa K."/>
            <person name="Arita K."/>
            <person name="Bito T."/>
            <person name="Chiden Y."/>
            <person name="Fujitsuka N."/>
            <person name="Fukunaka R."/>
            <person name="Hamada M."/>
            <person name="Harada C."/>
            <person name="Hayashi A."/>
            <person name="Hijishita S."/>
            <person name="Honda M."/>
            <person name="Hosokawa S."/>
            <person name="Ichikawa Y."/>
            <person name="Idonuma A."/>
            <person name="Iijima M."/>
            <person name="Ikeda M."/>
            <person name="Ikeno M."/>
            <person name="Ito K."/>
            <person name="Ito S."/>
            <person name="Ito T."/>
            <person name="Ito Y."/>
            <person name="Ito Y."/>
            <person name="Iwabuchi A."/>
            <person name="Kamiya K."/>
            <person name="Karasawa W."/>
            <person name="Kurita K."/>
            <person name="Katagiri S."/>
            <person name="Kikuta A."/>
            <person name="Kobayashi H."/>
            <person name="Kobayashi N."/>
            <person name="Machita K."/>
            <person name="Maehara T."/>
            <person name="Masukawa M."/>
            <person name="Mizubayashi T."/>
            <person name="Mukai Y."/>
            <person name="Nagasaki H."/>
            <person name="Nagata Y."/>
            <person name="Naito S."/>
            <person name="Nakashima M."/>
            <person name="Nakama Y."/>
            <person name="Nakamichi Y."/>
            <person name="Nakamura M."/>
            <person name="Meguro A."/>
            <person name="Negishi M."/>
            <person name="Ohta I."/>
            <person name="Ohta T."/>
            <person name="Okamoto M."/>
            <person name="Ono N."/>
            <person name="Saji S."/>
            <person name="Sakaguchi M."/>
            <person name="Sakai K."/>
            <person name="Shibata M."/>
            <person name="Shimokawa T."/>
            <person name="Song J."/>
            <person name="Takazaki Y."/>
            <person name="Terasawa K."/>
            <person name="Tsugane M."/>
            <person name="Tsuji K."/>
            <person name="Ueda S."/>
            <person name="Waki K."/>
            <person name="Yamagata H."/>
            <person name="Yamamoto M."/>
            <person name="Yamamoto S."/>
            <person name="Yamane H."/>
            <person name="Yoshiki S."/>
            <person name="Yoshihara R."/>
            <person name="Yukawa K."/>
            <person name="Zhong H."/>
            <person name="Yano M."/>
            <person name="Yuan Q."/>
            <person name="Ouyang S."/>
            <person name="Liu J."/>
            <person name="Jones K.M."/>
            <person name="Gansberger K."/>
            <person name="Moffat K."/>
            <person name="Hill J."/>
            <person name="Bera J."/>
            <person name="Fadrosh D."/>
            <person name="Jin S."/>
            <person name="Johri S."/>
            <person name="Kim M."/>
            <person name="Overton L."/>
            <person name="Reardon M."/>
            <person name="Tsitrin T."/>
            <person name="Vuong H."/>
            <person name="Weaver B."/>
            <person name="Ciecko A."/>
            <person name="Tallon L."/>
            <person name="Jackson J."/>
            <person name="Pai G."/>
            <person name="Aken S.V."/>
            <person name="Utterback T."/>
            <person name="Reidmuller S."/>
            <person name="Feldblyum T."/>
            <person name="Hsiao J."/>
            <person name="Zismann V."/>
            <person name="Iobst S."/>
            <person name="de Vazeille A.R."/>
            <person name="Buell C.R."/>
            <person name="Ying K."/>
            <person name="Li Y."/>
            <person name="Lu T."/>
            <person name="Huang Y."/>
            <person name="Zhao Q."/>
            <person name="Feng Q."/>
            <person name="Zhang L."/>
            <person name="Zhu J."/>
            <person name="Weng Q."/>
            <person name="Mu J."/>
            <person name="Lu Y."/>
            <person name="Fan D."/>
            <person name="Liu Y."/>
            <person name="Guan J."/>
            <person name="Zhang Y."/>
            <person name="Yu S."/>
            <person name="Liu X."/>
            <person name="Zhang Y."/>
            <person name="Hong G."/>
            <person name="Han B."/>
            <person name="Choisne N."/>
            <person name="Demange N."/>
            <person name="Orjeda G."/>
            <person name="Samain S."/>
            <person name="Cattolico L."/>
            <person name="Pelletier E."/>
            <person name="Couloux A."/>
            <person name="Segurens B."/>
            <person name="Wincker P."/>
            <person name="D'Hont A."/>
            <person name="Scarpelli C."/>
            <person name="Weissenbach J."/>
            <person name="Salanoubat M."/>
            <person name="Quetier F."/>
            <person name="Yu Y."/>
            <person name="Kim H.R."/>
            <person name="Rambo T."/>
            <person name="Currie J."/>
            <person name="Collura K."/>
            <person name="Luo M."/>
            <person name="Yang T."/>
            <person name="Ammiraju J.S.S."/>
            <person name="Engler F."/>
            <person name="Soderlund C."/>
            <person name="Wing R.A."/>
            <person name="Palmer L.E."/>
            <person name="de la Bastide M."/>
            <person name="Spiegel L."/>
            <person name="Nascimento L."/>
            <person name="Zutavern T."/>
            <person name="O'Shaughnessy A."/>
            <person name="Dike S."/>
            <person name="Dedhia N."/>
            <person name="Preston R."/>
            <person name="Balija V."/>
            <person name="McCombie W.R."/>
            <person name="Chow T."/>
            <person name="Chen H."/>
            <person name="Chung M."/>
            <person name="Chen C."/>
            <person name="Shaw J."/>
            <person name="Wu H."/>
            <person name="Hsiao K."/>
            <person name="Chao Y."/>
            <person name="Chu M."/>
            <person name="Cheng C."/>
            <person name="Hour A."/>
            <person name="Lee P."/>
            <person name="Lin S."/>
            <person name="Lin Y."/>
            <person name="Liou J."/>
            <person name="Liu S."/>
            <person name="Hsing Y."/>
            <person name="Raghuvanshi S."/>
            <person name="Mohanty A."/>
            <person name="Bharti A.K."/>
            <person name="Gaur A."/>
            <person name="Gupta V."/>
            <person name="Kumar D."/>
            <person name="Ravi V."/>
            <person name="Vij S."/>
            <person name="Kapur A."/>
            <person name="Khurana P."/>
            <person name="Khurana P."/>
            <person name="Khurana J.P."/>
            <person name="Tyagi A.K."/>
            <person name="Gaikwad K."/>
            <person name="Singh A."/>
            <person name="Dalal V."/>
            <person name="Srivastava S."/>
            <person name="Dixit A."/>
            <person name="Pal A.K."/>
            <person name="Ghazi I.A."/>
            <person name="Yadav M."/>
            <person name="Pandit A."/>
            <person name="Bhargava A."/>
            <person name="Sureshbabu K."/>
            <person name="Batra K."/>
            <person name="Sharma T.R."/>
            <person name="Mohapatra T."/>
            <person name="Singh N.K."/>
            <person name="Messing J."/>
            <person name="Nelson A.B."/>
            <person name="Fuks G."/>
            <person name="Kavchok S."/>
            <person name="Keizer G."/>
            <person name="Linton E."/>
            <person name="Llaca V."/>
            <person name="Song R."/>
            <person name="Tanyolac B."/>
            <person name="Young S."/>
            <person name="Ho-Il K."/>
            <person name="Hahn J.H."/>
            <person name="Sangsakoo G."/>
            <person name="Vanavichit A."/>
            <person name="de Mattos Luiz.A.T."/>
            <person name="Zimmer P.D."/>
            <person name="Malone G."/>
            <person name="Dellagostin O."/>
            <person name="de Oliveira A.C."/>
            <person name="Bevan M."/>
            <person name="Bancroft I."/>
            <person name="Minx P."/>
            <person name="Cordum H."/>
            <person name="Wilson R."/>
            <person name="Cheng Z."/>
            <person name="Jin W."/>
            <person name="Jiang J."/>
            <person name="Leong S.A."/>
            <person name="Iwama H."/>
            <person name="Gojobori T."/>
            <person name="Itoh T."/>
            <person name="Niimura Y."/>
            <person name="Fujii Y."/>
            <person name="Habara T."/>
            <person name="Sakai H."/>
            <person name="Sato Y."/>
            <person name="Wilson G."/>
            <person name="Kumar K."/>
            <person name="McCouch S."/>
            <person name="Juretic N."/>
            <person name="Hoen D."/>
            <person name="Wright S."/>
            <person name="Bruskiewich R."/>
            <person name="Bureau T."/>
            <person name="Miyao A."/>
            <person name="Hirochika H."/>
            <person name="Nishikawa T."/>
            <person name="Kadowaki K."/>
            <person name="Sugiura M."/>
            <person name="Burr B."/>
            <person name="Sasaki T."/>
        </authorList>
    </citation>
    <scope>NUCLEOTIDE SEQUENCE [LARGE SCALE GENOMIC DNA]</scope>
    <source>
        <strain evidence="4">cv. Nipponbare</strain>
    </source>
</reference>
<feature type="compositionally biased region" description="Basic and acidic residues" evidence="1">
    <location>
        <begin position="21"/>
        <end position="38"/>
    </location>
</feature>
<organism evidence="3">
    <name type="scientific">Oryza sativa subsp. japonica</name>
    <name type="common">Rice</name>
    <dbReference type="NCBI Taxonomy" id="39947"/>
    <lineage>
        <taxon>Eukaryota</taxon>
        <taxon>Viridiplantae</taxon>
        <taxon>Streptophyta</taxon>
        <taxon>Embryophyta</taxon>
        <taxon>Tracheophyta</taxon>
        <taxon>Spermatophyta</taxon>
        <taxon>Magnoliopsida</taxon>
        <taxon>Liliopsida</taxon>
        <taxon>Poales</taxon>
        <taxon>Poaceae</taxon>
        <taxon>BOP clade</taxon>
        <taxon>Oryzoideae</taxon>
        <taxon>Oryzeae</taxon>
        <taxon>Oryzinae</taxon>
        <taxon>Oryza</taxon>
        <taxon>Oryza sativa</taxon>
    </lineage>
</organism>
<evidence type="ECO:0000313" key="2">
    <source>
        <dbReference type="EMBL" id="BAH92466.1"/>
    </source>
</evidence>
<reference evidence="2" key="5">
    <citation type="journal article" date="2008" name="Nucleic Acids Res.">
        <title>The Rice Annotation Project Database (RAP-DB): 2008 update.</title>
        <authorList>
            <consortium name="The Rice Annotation Project (RAP)"/>
            <person name="Tanaka T."/>
            <person name="Antonio B.A."/>
            <person name="Kikuchi S."/>
            <person name="Matsumoto T."/>
            <person name="Nagamura Y."/>
            <person name="Numa H."/>
            <person name="Sakai H."/>
            <person name="Wu J."/>
            <person name="Itoh T."/>
            <person name="Sasaki T."/>
            <person name="Aono R."/>
            <person name="Fujii Y."/>
            <person name="Habara T."/>
            <person name="Harada E."/>
            <person name="Kanno M."/>
            <person name="Kawahara Y."/>
            <person name="Kawashima H."/>
            <person name="Kubooka H."/>
            <person name="Matsuya A."/>
            <person name="Nakaoka H."/>
            <person name="Saichi N."/>
            <person name="Sanbonmatsu R."/>
            <person name="Sato Y."/>
            <person name="Shinso Y."/>
            <person name="Suzuki M."/>
            <person name="Takeda J."/>
            <person name="Tanino M."/>
            <person name="Todokoro F."/>
            <person name="Yamaguchi K."/>
            <person name="Yamamoto N."/>
            <person name="Yamasaki C."/>
            <person name="Imanishi T."/>
            <person name="Okido T."/>
            <person name="Tada M."/>
            <person name="Ikeo K."/>
            <person name="Tateno Y."/>
            <person name="Gojobori T."/>
            <person name="Lin Y.C."/>
            <person name="Wei F.J."/>
            <person name="Hsing Y.I."/>
            <person name="Zhao Q."/>
            <person name="Han B."/>
            <person name="Kramer M.R."/>
            <person name="McCombie R.W."/>
            <person name="Lonsdale D."/>
            <person name="O'Donovan C.C."/>
            <person name="Whitfield E.J."/>
            <person name="Apweiler R."/>
            <person name="Koyanagi K.O."/>
            <person name="Khurana J.P."/>
            <person name="Raghuvanshi S."/>
            <person name="Singh N.K."/>
            <person name="Tyagi A.K."/>
            <person name="Haberer G."/>
            <person name="Fujisawa M."/>
            <person name="Hosokawa S."/>
            <person name="Ito Y."/>
            <person name="Ikawa H."/>
            <person name="Shibata M."/>
            <person name="Yamamoto M."/>
            <person name="Bruskiewich R.M."/>
            <person name="Hoen D.R."/>
            <person name="Bureau TE."/>
            <person name="Namiki N."/>
            <person name="Ohyanagi H."/>
            <person name="Sakai Y."/>
            <person name="Nobushima S."/>
            <person name="Sakata K."/>
            <person name="Barrero R.A."/>
            <person name="Sato Y."/>
            <person name="Souvorov A."/>
            <person name="Smith-White B."/>
            <person name="Tatusova T."/>
            <person name="An S."/>
            <person name="An G."/>
            <person name="OOta S."/>
            <person name="Fuks G."/>
            <person name="Messing J."/>
            <person name="Christie K.R."/>
            <person name="Lieberherr D."/>
            <person name="Kim H."/>
            <person name="Zuccolo A."/>
            <person name="Wing R.A."/>
            <person name="Nobuta K."/>
            <person name="Green P.J."/>
            <person name="Lu C."/>
            <person name="Meyers BC."/>
            <person name="Chaparro C."/>
            <person name="Piegu B."/>
            <person name="Panaud O."/>
            <person name="Echeverria M."/>
        </authorList>
    </citation>
    <scope>NUCLEOTIDE SEQUENCE</scope>
</reference>
<reference evidence="3" key="7">
    <citation type="submission" date="2008-12" db="EMBL/GenBank/DDBJ databases">
        <title>Improved gene annotation of the rice (Oryza sativa) genomes.</title>
        <authorList>
            <person name="Wang J."/>
            <person name="Li R."/>
            <person name="Fan W."/>
            <person name="Huang Q."/>
            <person name="Zhang J."/>
            <person name="Zhou Y."/>
            <person name="Hu Y."/>
            <person name="Zi S."/>
            <person name="Li J."/>
            <person name="Ni P."/>
            <person name="Zheng H."/>
            <person name="Zhang Y."/>
            <person name="Zhao M."/>
            <person name="Hao Q."/>
            <person name="McDermott J."/>
            <person name="Samudrala R."/>
            <person name="Kristiansen K."/>
            <person name="Wong G.K.-S."/>
        </authorList>
    </citation>
    <scope>NUCLEOTIDE SEQUENCE</scope>
</reference>
<evidence type="ECO:0000256" key="1">
    <source>
        <dbReference type="SAM" id="MobiDB-lite"/>
    </source>
</evidence>
<accession>A3AQ97</accession>
<reference evidence="2" key="8">
    <citation type="submission" date="2012-08" db="EMBL/GenBank/DDBJ databases">
        <title>Oryza sativa nipponbare(GA3) genomic DNA, chromosome 4.</title>
        <authorList>
            <consortium name="IRGSP(International Rice Genome Sequencing Project)"/>
        </authorList>
    </citation>
    <scope>NUCLEOTIDE SEQUENCE</scope>
</reference>
<dbReference type="Proteomes" id="UP000007752">
    <property type="component" value="Chromosome 4"/>
</dbReference>
<feature type="compositionally biased region" description="Gly residues" evidence="1">
    <location>
        <begin position="92"/>
        <end position="103"/>
    </location>
</feature>
<dbReference type="EMBL" id="CM000141">
    <property type="protein sequence ID" value="EAZ29486.1"/>
    <property type="molecule type" value="Genomic_DNA"/>
</dbReference>
<reference evidence="2" key="9">
    <citation type="submission" date="2012-08" db="EMBL/GenBank/DDBJ databases">
        <title>The Second Rice Annotation Project Meeting (RAP2).</title>
        <authorList>
            <consortium name="The Rice Annotation Project (RAP)"/>
        </authorList>
    </citation>
    <scope>NUCLEOTIDE SEQUENCE</scope>
</reference>
<proteinExistence type="predicted"/>
<evidence type="ECO:0000313" key="3">
    <source>
        <dbReference type="EMBL" id="EAZ29486.1"/>
    </source>
</evidence>
<reference evidence="2" key="3">
    <citation type="journal article" date="2006" name="Nucleic Acids Res.">
        <title>The Rice Annotation Project Database (RAP-DB): hub for Oryza sativa ssp. japonica genome information.</title>
        <authorList>
            <person name="Ohyanagi H."/>
            <person name="Tanaka T."/>
            <person name="Sakai H."/>
            <person name="Shigemoto Y."/>
            <person name="Yamaguchi K."/>
            <person name="Habara T."/>
            <person name="Fujii Y."/>
            <person name="Antonio B.A."/>
            <person name="Nagamura Y."/>
            <person name="Imanishi T."/>
            <person name="Ikeo K."/>
            <person name="Itoh T."/>
            <person name="Gojobori T."/>
            <person name="Sasaki T."/>
        </authorList>
    </citation>
    <scope>NUCLEOTIDE SEQUENCE</scope>
</reference>
<evidence type="ECO:0000313" key="4">
    <source>
        <dbReference type="Proteomes" id="UP000000763"/>
    </source>
</evidence>
<feature type="region of interest" description="Disordered" evidence="1">
    <location>
        <begin position="1"/>
        <end position="38"/>
    </location>
</feature>
<dbReference type="AlphaFoldDB" id="A3AQ97"/>
<name>A3AQ97_ORYSJ</name>
<dbReference type="EMBL" id="AP008210">
    <property type="protein sequence ID" value="BAH92466.1"/>
    <property type="molecule type" value="Genomic_DNA"/>
</dbReference>
<dbReference type="KEGG" id="dosa:Os04g0115000"/>
<reference evidence="4" key="6">
    <citation type="journal article" date="2008" name="Nucleic Acids Res.">
        <title>The rice annotation project database (RAP-DB): 2008 update.</title>
        <authorList>
            <consortium name="The rice annotation project (RAP)"/>
        </authorList>
    </citation>
    <scope>GENOME REANNOTATION</scope>
    <source>
        <strain evidence="4">cv. Nipponbare</strain>
    </source>
</reference>
<feature type="region of interest" description="Disordered" evidence="1">
    <location>
        <begin position="125"/>
        <end position="145"/>
    </location>
</feature>
<reference evidence="2" key="4">
    <citation type="journal article" date="2007" name="Genome Res.">
        <title>Curated Genome Annotation of Oryza sativa ssp. japonica and Comparative Genome Analysis with Arabidopsis thaliana.</title>
        <authorList>
            <consortium name="The Rice Annotation Project (RAP)"/>
            <person name="Itoh T."/>
            <person name="Tanaka T."/>
            <person name="Barrero R.A."/>
            <person name="Yamasaki C."/>
            <person name="Fujii Y."/>
            <person name="Hilton P.B."/>
            <person name="Antonio B.A."/>
            <person name="Aono H."/>
            <person name="Apweiler R."/>
            <person name="Bruskiewich R."/>
            <person name="Bureau T."/>
            <person name="Burr F."/>
            <person name="Costa de Oliveira A."/>
            <person name="Fuks G."/>
            <person name="Habara T."/>
            <person name="Haberer G."/>
            <person name="Han B."/>
            <person name="Harada E."/>
            <person name="Hiraki A.T."/>
            <person name="Hirochika H."/>
            <person name="Hoen D."/>
            <person name="Hokari H."/>
            <person name="Hosokawa S."/>
            <person name="Hsing Y."/>
            <person name="Ikawa H."/>
            <person name="Ikeo K."/>
            <person name="Imanishi T."/>
            <person name="Ito Y."/>
            <person name="Jaiswal P."/>
            <person name="Kanno M."/>
            <person name="Kawahara Y."/>
            <person name="Kawamura T."/>
            <person name="Kawashima H."/>
            <person name="Khurana J.P."/>
            <person name="Kikuchi S."/>
            <person name="Komatsu S."/>
            <person name="Koyanagi K.O."/>
            <person name="Kubooka H."/>
            <person name="Lieberherr D."/>
            <person name="Lin Y.C."/>
            <person name="Lonsdale D."/>
            <person name="Matsumoto T."/>
            <person name="Matsuya A."/>
            <person name="McCombie W.R."/>
            <person name="Messing J."/>
            <person name="Miyao A."/>
            <person name="Mulder N."/>
            <person name="Nagamura Y."/>
            <person name="Nam J."/>
            <person name="Namiki N."/>
            <person name="Numa H."/>
            <person name="Nurimoto S."/>
            <person name="O'donovan C."/>
            <person name="Ohyanagi H."/>
            <person name="Okido T."/>
            <person name="Oota S."/>
            <person name="Osato N."/>
            <person name="Palmer L.E."/>
            <person name="Quetier F."/>
            <person name="Raghuvanshi S."/>
            <person name="Saichi N."/>
            <person name="Sakai H."/>
            <person name="Sakai Y."/>
            <person name="Sakata K."/>
            <person name="Sakurai T."/>
            <person name="Sato F."/>
            <person name="Sato Y."/>
            <person name="Schoof H."/>
            <person name="Seki M."/>
            <person name="Shibata M."/>
            <person name="Shimizu Y."/>
            <person name="Shinozaki K."/>
            <person name="Shinso Y."/>
            <person name="Singh N.K."/>
            <person name="Smith-White B."/>
            <person name="Takeda J."/>
            <person name="Tanino M."/>
            <person name="Tatusova T."/>
            <person name="Thongjuea S."/>
            <person name="Todokoro F."/>
            <person name="Tsugane M."/>
            <person name="Tyagi A.K."/>
            <person name="Vanavichit A."/>
            <person name="Wang A."/>
            <person name="Wing R.A."/>
            <person name="Yamaguchi K."/>
            <person name="Yamamoto M."/>
            <person name="Yamamoto N."/>
            <person name="Yu Y."/>
            <person name="Zhang H."/>
            <person name="Zhao Q."/>
            <person name="Higo K."/>
            <person name="Burr B."/>
            <person name="Gojobori T."/>
            <person name="Sasaki T."/>
        </authorList>
    </citation>
    <scope>NUCLEOTIDE SEQUENCE</scope>
</reference>
<gene>
    <name evidence="2" type="ordered locus">Os04g0115000</name>
    <name evidence="3" type="ORF">OsJ_13562</name>
</gene>
<protein>
    <submittedName>
        <fullName evidence="2">Os04g0115000 protein</fullName>
    </submittedName>
</protein>
<sequence length="175" mass="17452">MTEGAASGDGRDDEEAATVAEGHEAAPADLATRRPDRAGELAAVEAELAAKGRQQRASDSCDGASLRLTAQGQGVLPASGGGNRPDPCRPAGPGGAVAGGGVLRSGGDVWRGWRRSLEALAAEDEAARSVPDLAGRHPAVPGAGGRMSAFAGGRWSRTMTGDSGSFLSSDGGCGW</sequence>
<reference evidence="3" key="2">
    <citation type="journal article" date="2005" name="PLoS Biol.">
        <title>The genomes of Oryza sativa: a history of duplications.</title>
        <authorList>
            <person name="Yu J."/>
            <person name="Wang J."/>
            <person name="Lin W."/>
            <person name="Li S."/>
            <person name="Li H."/>
            <person name="Zhou J."/>
            <person name="Ni P."/>
            <person name="Dong W."/>
            <person name="Hu S."/>
            <person name="Zeng C."/>
            <person name="Zhang J."/>
            <person name="Zhang Y."/>
            <person name="Li R."/>
            <person name="Xu Z."/>
            <person name="Li S."/>
            <person name="Li X."/>
            <person name="Zheng H."/>
            <person name="Cong L."/>
            <person name="Lin L."/>
            <person name="Yin J."/>
            <person name="Geng J."/>
            <person name="Li G."/>
            <person name="Shi J."/>
            <person name="Liu J."/>
            <person name="Lv H."/>
            <person name="Li J."/>
            <person name="Wang J."/>
            <person name="Deng Y."/>
            <person name="Ran L."/>
            <person name="Shi X."/>
            <person name="Wang X."/>
            <person name="Wu Q."/>
            <person name="Li C."/>
            <person name="Ren X."/>
            <person name="Wang J."/>
            <person name="Wang X."/>
            <person name="Li D."/>
            <person name="Liu D."/>
            <person name="Zhang X."/>
            <person name="Ji Z."/>
            <person name="Zhao W."/>
            <person name="Sun Y."/>
            <person name="Zhang Z."/>
            <person name="Bao J."/>
            <person name="Han Y."/>
            <person name="Dong L."/>
            <person name="Ji J."/>
            <person name="Chen P."/>
            <person name="Wu S."/>
            <person name="Liu J."/>
            <person name="Xiao Y."/>
            <person name="Bu D."/>
            <person name="Tan J."/>
            <person name="Yang L."/>
            <person name="Ye C."/>
            <person name="Zhang J."/>
            <person name="Xu J."/>
            <person name="Zhou Y."/>
            <person name="Yu Y."/>
            <person name="Zhang B."/>
            <person name="Zhuang S."/>
            <person name="Wei H."/>
            <person name="Liu B."/>
            <person name="Lei M."/>
            <person name="Yu H."/>
            <person name="Li Y."/>
            <person name="Xu H."/>
            <person name="Wei S."/>
            <person name="He X."/>
            <person name="Fang L."/>
            <person name="Zhang Z."/>
            <person name="Zhang Y."/>
            <person name="Huang X."/>
            <person name="Su Z."/>
            <person name="Tong W."/>
            <person name="Li J."/>
            <person name="Tong Z."/>
            <person name="Li S."/>
            <person name="Ye J."/>
            <person name="Wang L."/>
            <person name="Fang L."/>
            <person name="Lei T."/>
            <person name="Chen C."/>
            <person name="Chen H."/>
            <person name="Xu Z."/>
            <person name="Li H."/>
            <person name="Huang H."/>
            <person name="Zhang F."/>
            <person name="Xu H."/>
            <person name="Li N."/>
            <person name="Zhao C."/>
            <person name="Li S."/>
            <person name="Dong L."/>
            <person name="Huang Y."/>
            <person name="Li L."/>
            <person name="Xi Y."/>
            <person name="Qi Q."/>
            <person name="Li W."/>
            <person name="Zhang B."/>
            <person name="Hu W."/>
            <person name="Zhang Y."/>
            <person name="Tian X."/>
            <person name="Jiao Y."/>
            <person name="Liang X."/>
            <person name="Jin J."/>
            <person name="Gao L."/>
            <person name="Zheng W."/>
            <person name="Hao B."/>
            <person name="Liu S."/>
            <person name="Wang W."/>
            <person name="Yuan L."/>
            <person name="Cao M."/>
            <person name="McDermott J."/>
            <person name="Samudrala R."/>
            <person name="Wang J."/>
            <person name="Wong G.K."/>
            <person name="Yang H."/>
        </authorList>
    </citation>
    <scope>NUCLEOTIDE SEQUENCE [LARGE SCALE GENOMIC DNA]</scope>
</reference>
<dbReference type="Proteomes" id="UP000000763">
    <property type="component" value="Chromosome 4"/>
</dbReference>